<keyword evidence="2" id="KW-1185">Reference proteome</keyword>
<dbReference type="STRING" id="716544.wcw_1612"/>
<gene>
    <name evidence="1" type="primary">sctE</name>
    <name evidence="1" type="ordered locus">wcw_1612</name>
</gene>
<dbReference type="EMBL" id="CP001928">
    <property type="protein sequence ID" value="ADI38957.1"/>
    <property type="molecule type" value="Genomic_DNA"/>
</dbReference>
<evidence type="ECO:0000313" key="1">
    <source>
        <dbReference type="EMBL" id="ADI38957.1"/>
    </source>
</evidence>
<proteinExistence type="predicted"/>
<reference evidence="1 2" key="1">
    <citation type="journal article" date="2010" name="PLoS ONE">
        <title>The Waddlia genome: a window into chlamydial biology.</title>
        <authorList>
            <person name="Bertelli C."/>
            <person name="Collyn F."/>
            <person name="Croxatto A."/>
            <person name="Ruckert C."/>
            <person name="Polkinghorne A."/>
            <person name="Kebbi-Beghdadi C."/>
            <person name="Goesmann A."/>
            <person name="Vaughan L."/>
            <person name="Greub G."/>
        </authorList>
    </citation>
    <scope>NUCLEOTIDE SEQUENCE [LARGE SCALE GENOMIC DNA]</scope>
    <source>
        <strain evidence="2">ATCC VR-1470 / WSU 86-1044</strain>
    </source>
</reference>
<dbReference type="AlphaFoldDB" id="D6YSB2"/>
<protein>
    <submittedName>
        <fullName evidence="1">Putative needle chaperone SctE</fullName>
    </submittedName>
</protein>
<dbReference type="HOGENOM" id="CLU_185897_0_0_0"/>
<dbReference type="OrthoDB" id="21619at2"/>
<dbReference type="InterPro" id="IPR035336">
    <property type="entry name" value="DUF5398"/>
</dbReference>
<sequence length="79" mass="9568">MFGLEGHKKGKKREFEFELEKELLDPKKHKELKQHVENRIQEIKKILRDGENKKEFERFGLILHGYTSLLKVFSRFDPK</sequence>
<dbReference type="KEGG" id="wch:wcw_1612"/>
<organism evidence="1 2">
    <name type="scientific">Waddlia chondrophila (strain ATCC VR-1470 / WSU 86-1044)</name>
    <dbReference type="NCBI Taxonomy" id="716544"/>
    <lineage>
        <taxon>Bacteria</taxon>
        <taxon>Pseudomonadati</taxon>
        <taxon>Chlamydiota</taxon>
        <taxon>Chlamydiia</taxon>
        <taxon>Parachlamydiales</taxon>
        <taxon>Waddliaceae</taxon>
        <taxon>Waddlia</taxon>
    </lineage>
</organism>
<dbReference type="RefSeq" id="WP_013182663.1">
    <property type="nucleotide sequence ID" value="NC_014225.1"/>
</dbReference>
<dbReference type="Proteomes" id="UP000001505">
    <property type="component" value="Chromosome"/>
</dbReference>
<accession>D6YSB2</accession>
<name>D6YSB2_WADCW</name>
<evidence type="ECO:0000313" key="2">
    <source>
        <dbReference type="Proteomes" id="UP000001505"/>
    </source>
</evidence>
<dbReference type="eggNOG" id="ENOG50332JN">
    <property type="taxonomic scope" value="Bacteria"/>
</dbReference>
<dbReference type="Pfam" id="PF17376">
    <property type="entry name" value="DUF5398"/>
    <property type="match status" value="1"/>
</dbReference>